<keyword evidence="5" id="KW-0732">Signal</keyword>
<evidence type="ECO:0000313" key="8">
    <source>
        <dbReference type="EMBL" id="KAJ8071261.1"/>
    </source>
</evidence>
<keyword evidence="9" id="KW-1185">Reference proteome</keyword>
<feature type="active site" description="Proton donor" evidence="2">
    <location>
        <position position="555"/>
    </location>
</feature>
<accession>A0A9X0AYH4</accession>
<dbReference type="PROSITE" id="PS00624">
    <property type="entry name" value="GMC_OXRED_2"/>
    <property type="match status" value="1"/>
</dbReference>
<feature type="binding site" evidence="3">
    <location>
        <begin position="130"/>
        <end position="133"/>
    </location>
    <ligand>
        <name>FAD</name>
        <dbReference type="ChEBI" id="CHEBI:57692"/>
    </ligand>
</feature>
<dbReference type="InterPro" id="IPR036188">
    <property type="entry name" value="FAD/NAD-bd_sf"/>
</dbReference>
<dbReference type="Proteomes" id="UP001152300">
    <property type="component" value="Unassembled WGS sequence"/>
</dbReference>
<feature type="active site" description="Proton acceptor" evidence="2">
    <location>
        <position position="598"/>
    </location>
</feature>
<dbReference type="GO" id="GO:0050660">
    <property type="term" value="F:flavin adenine dinucleotide binding"/>
    <property type="evidence" value="ECO:0007669"/>
    <property type="project" value="InterPro"/>
</dbReference>
<proteinExistence type="inferred from homology"/>
<organism evidence="8 9">
    <name type="scientific">Sclerotinia nivalis</name>
    <dbReference type="NCBI Taxonomy" id="352851"/>
    <lineage>
        <taxon>Eukaryota</taxon>
        <taxon>Fungi</taxon>
        <taxon>Dikarya</taxon>
        <taxon>Ascomycota</taxon>
        <taxon>Pezizomycotina</taxon>
        <taxon>Leotiomycetes</taxon>
        <taxon>Helotiales</taxon>
        <taxon>Sclerotiniaceae</taxon>
        <taxon>Sclerotinia</taxon>
    </lineage>
</organism>
<evidence type="ECO:0000313" key="9">
    <source>
        <dbReference type="Proteomes" id="UP001152300"/>
    </source>
</evidence>
<evidence type="ECO:0000256" key="2">
    <source>
        <dbReference type="PIRSR" id="PIRSR000137-1"/>
    </source>
</evidence>
<keyword evidence="4" id="KW-0285">Flavoprotein</keyword>
<evidence type="ECO:0000256" key="5">
    <source>
        <dbReference type="SAM" id="SignalP"/>
    </source>
</evidence>
<evidence type="ECO:0000256" key="3">
    <source>
        <dbReference type="PIRSR" id="PIRSR000137-2"/>
    </source>
</evidence>
<dbReference type="GO" id="GO:0044550">
    <property type="term" value="P:secondary metabolite biosynthetic process"/>
    <property type="evidence" value="ECO:0007669"/>
    <property type="project" value="TreeGrafter"/>
</dbReference>
<comment type="cofactor">
    <cofactor evidence="3">
        <name>FAD</name>
        <dbReference type="ChEBI" id="CHEBI:57692"/>
    </cofactor>
</comment>
<feature type="domain" description="Glucose-methanol-choline oxidoreductase N-terminal" evidence="7">
    <location>
        <begin position="310"/>
        <end position="324"/>
    </location>
</feature>
<sequence length="620" mass="66711">MMSLFSIFSILSLSVLSIISHAAPLGGKIVGRDTGLLASYDFIIVGGGTSGLVVGNRLSENTATTVLIIEAGELDQGEDFICVPLFAGIGNGAIGTKYDWNLTYSPELAADDRSIAIPLGKVVGGGSCLNKMVFDIAGKVDYDRWLEVGGVGWNDLFPYFKKLTNFTPPAPEIAKEWDIQTDPTAHGYNGYVHSSYPTFYWPSNKYFFAAMKFLGIRKVFDSLNGDANGALWNPQSLDPDTKTRSNSRTAYWNSASNRTNLHLLTGHQATKLITKSNNGGVSIIGVEYAAGSNSTKSTVLAKREVILAAGAIHSPQLLQLSGIGDPFLLKKLGINTVVNLPGVGANFQDHPLLASVTSLNIALSANNLTSNATFNAEMLALYRFNRTGPYSTEGLNAFAFLGTPSFTNTTSHIVSSASSITPASYLSPDTDRSVLLGYEAQYRILTRDLPSNNVPIMEFIFVDGSVYAILQHPFSRGTVAITSTDPFTPPSANPGFLSHQTDLLLLSAAARYARTIINTPTFAPLSPVETIPGPAVQTESDFEAWIRSTIGSTYHPSGTTSMMKRQLGGVVDSNFKVYGVKNLRVVDAGTFPMIQAAHLQVTVYAMAERAADAIKKTYRF</sequence>
<keyword evidence="3 4" id="KW-0274">FAD</keyword>
<dbReference type="Gene3D" id="3.30.560.10">
    <property type="entry name" value="Glucose Oxidase, domain 3"/>
    <property type="match status" value="1"/>
</dbReference>
<dbReference type="SUPFAM" id="SSF54373">
    <property type="entry name" value="FAD-linked reductases, C-terminal domain"/>
    <property type="match status" value="1"/>
</dbReference>
<feature type="binding site" evidence="3">
    <location>
        <begin position="49"/>
        <end position="50"/>
    </location>
    <ligand>
        <name>FAD</name>
        <dbReference type="ChEBI" id="CHEBI:57692"/>
    </ligand>
</feature>
<feature type="chain" id="PRO_5040930973" description="Glucose-methanol-choline oxidoreductase N-terminal domain-containing protein" evidence="5">
    <location>
        <begin position="23"/>
        <end position="620"/>
    </location>
</feature>
<dbReference type="InterPro" id="IPR000172">
    <property type="entry name" value="GMC_OxRdtase_N"/>
</dbReference>
<evidence type="ECO:0000259" key="6">
    <source>
        <dbReference type="PROSITE" id="PS00623"/>
    </source>
</evidence>
<dbReference type="PIRSF" id="PIRSF000137">
    <property type="entry name" value="Alcohol_oxidase"/>
    <property type="match status" value="1"/>
</dbReference>
<feature type="binding site" evidence="3">
    <location>
        <position position="122"/>
    </location>
    <ligand>
        <name>FAD</name>
        <dbReference type="ChEBI" id="CHEBI:57692"/>
    </ligand>
</feature>
<comment type="caution">
    <text evidence="8">The sequence shown here is derived from an EMBL/GenBank/DDBJ whole genome shotgun (WGS) entry which is preliminary data.</text>
</comment>
<dbReference type="PANTHER" id="PTHR11552:SF115">
    <property type="entry name" value="DEHYDROGENASE XPTC-RELATED"/>
    <property type="match status" value="1"/>
</dbReference>
<dbReference type="OrthoDB" id="269227at2759"/>
<dbReference type="InterPro" id="IPR007867">
    <property type="entry name" value="GMC_OxRtase_C"/>
</dbReference>
<dbReference type="AlphaFoldDB" id="A0A9X0AYH4"/>
<comment type="similarity">
    <text evidence="1 4">Belongs to the GMC oxidoreductase family.</text>
</comment>
<gene>
    <name evidence="8" type="ORF">OCU04_001596</name>
</gene>
<dbReference type="InterPro" id="IPR012132">
    <property type="entry name" value="GMC_OxRdtase"/>
</dbReference>
<dbReference type="Gene3D" id="3.50.50.60">
    <property type="entry name" value="FAD/NAD(P)-binding domain"/>
    <property type="match status" value="1"/>
</dbReference>
<reference evidence="8" key="1">
    <citation type="submission" date="2022-11" db="EMBL/GenBank/DDBJ databases">
        <title>Genome Resource of Sclerotinia nivalis Strain SnTB1, a Plant Pathogen Isolated from American Ginseng.</title>
        <authorList>
            <person name="Fan S."/>
        </authorList>
    </citation>
    <scope>NUCLEOTIDE SEQUENCE</scope>
    <source>
        <strain evidence="8">SnTB1</strain>
    </source>
</reference>
<dbReference type="Pfam" id="PF00732">
    <property type="entry name" value="GMC_oxred_N"/>
    <property type="match status" value="1"/>
</dbReference>
<dbReference type="EMBL" id="JAPEIS010000001">
    <property type="protein sequence ID" value="KAJ8071261.1"/>
    <property type="molecule type" value="Genomic_DNA"/>
</dbReference>
<feature type="signal peptide" evidence="5">
    <location>
        <begin position="1"/>
        <end position="22"/>
    </location>
</feature>
<dbReference type="PANTHER" id="PTHR11552">
    <property type="entry name" value="GLUCOSE-METHANOL-CHOLINE GMC OXIDOREDUCTASE"/>
    <property type="match status" value="1"/>
</dbReference>
<dbReference type="PROSITE" id="PS00623">
    <property type="entry name" value="GMC_OXRED_1"/>
    <property type="match status" value="1"/>
</dbReference>
<feature type="domain" description="Glucose-methanol-choline oxidoreductase N-terminal" evidence="6">
    <location>
        <begin position="120"/>
        <end position="143"/>
    </location>
</feature>
<dbReference type="Pfam" id="PF05199">
    <property type="entry name" value="GMC_oxred_C"/>
    <property type="match status" value="1"/>
</dbReference>
<dbReference type="SUPFAM" id="SSF51905">
    <property type="entry name" value="FAD/NAD(P)-binding domain"/>
    <property type="match status" value="1"/>
</dbReference>
<evidence type="ECO:0000256" key="1">
    <source>
        <dbReference type="ARBA" id="ARBA00010790"/>
    </source>
</evidence>
<evidence type="ECO:0000259" key="7">
    <source>
        <dbReference type="PROSITE" id="PS00624"/>
    </source>
</evidence>
<evidence type="ECO:0000256" key="4">
    <source>
        <dbReference type="RuleBase" id="RU003968"/>
    </source>
</evidence>
<protein>
    <recommendedName>
        <fullName evidence="6 7">Glucose-methanol-choline oxidoreductase N-terminal domain-containing protein</fullName>
    </recommendedName>
</protein>
<name>A0A9X0AYH4_9HELO</name>
<dbReference type="GO" id="GO:0016614">
    <property type="term" value="F:oxidoreductase activity, acting on CH-OH group of donors"/>
    <property type="evidence" value="ECO:0007669"/>
    <property type="project" value="InterPro"/>
</dbReference>